<name>A0A1H2CVR4_9ACTN</name>
<dbReference type="EMBL" id="LT629758">
    <property type="protein sequence ID" value="SDT74585.1"/>
    <property type="molecule type" value="Genomic_DNA"/>
</dbReference>
<protein>
    <recommendedName>
        <fullName evidence="3">Caspase domain-containing protein</fullName>
    </recommendedName>
</protein>
<dbReference type="OrthoDB" id="218695at2"/>
<sequence>MTTLDRLETTAANGGNRYLLTVAINDYHDDDTAYTDSVKRQLAAVRAFFACPDLGTRAISPPQPTATLRSRADLDAYIHTVGLRRLAENDVLVLYIAGHGLEGASTGAVALFDRETCPAWPGGGGQIAVASSANAAATRCRAGVSVAIS</sequence>
<evidence type="ECO:0000313" key="1">
    <source>
        <dbReference type="EMBL" id="SDT74585.1"/>
    </source>
</evidence>
<dbReference type="Proteomes" id="UP000198688">
    <property type="component" value="Chromosome I"/>
</dbReference>
<accession>A0A1H2CVR4</accession>
<gene>
    <name evidence="1" type="ORF">SAMN04489716_7027</name>
</gene>
<reference evidence="1 2" key="1">
    <citation type="submission" date="2016-10" db="EMBL/GenBank/DDBJ databases">
        <authorList>
            <person name="de Groot N.N."/>
        </authorList>
    </citation>
    <scope>NUCLEOTIDE SEQUENCE [LARGE SCALE GENOMIC DNA]</scope>
    <source>
        <strain evidence="1 2">DSM 43941</strain>
    </source>
</reference>
<evidence type="ECO:0000313" key="2">
    <source>
        <dbReference type="Proteomes" id="UP000198688"/>
    </source>
</evidence>
<dbReference type="STRING" id="113562.SAMN04489716_7027"/>
<keyword evidence="2" id="KW-1185">Reference proteome</keyword>
<dbReference type="AlphaFoldDB" id="A0A1H2CVR4"/>
<evidence type="ECO:0008006" key="3">
    <source>
        <dbReference type="Google" id="ProtNLM"/>
    </source>
</evidence>
<organism evidence="1 2">
    <name type="scientific">Actinoplanes derwentensis</name>
    <dbReference type="NCBI Taxonomy" id="113562"/>
    <lineage>
        <taxon>Bacteria</taxon>
        <taxon>Bacillati</taxon>
        <taxon>Actinomycetota</taxon>
        <taxon>Actinomycetes</taxon>
        <taxon>Micromonosporales</taxon>
        <taxon>Micromonosporaceae</taxon>
        <taxon>Actinoplanes</taxon>
    </lineage>
</organism>
<dbReference type="RefSeq" id="WP_092551005.1">
    <property type="nucleotide sequence ID" value="NZ_BOMJ01000111.1"/>
</dbReference>
<proteinExistence type="predicted"/>